<proteinExistence type="inferred from homology"/>
<gene>
    <name evidence="4" type="ORF">EGYM00163_LOCUS48330</name>
</gene>
<evidence type="ECO:0000313" key="4">
    <source>
        <dbReference type="EMBL" id="CAE0836961.1"/>
    </source>
</evidence>
<protein>
    <submittedName>
        <fullName evidence="4">Uncharacterized protein</fullName>
    </submittedName>
</protein>
<feature type="compositionally biased region" description="Basic and acidic residues" evidence="3">
    <location>
        <begin position="296"/>
        <end position="307"/>
    </location>
</feature>
<comment type="similarity">
    <text evidence="1">Belongs to the Glu/Leu/Phe/Val dehydrogenases family.</text>
</comment>
<evidence type="ECO:0000256" key="2">
    <source>
        <dbReference type="ARBA" id="ARBA00023002"/>
    </source>
</evidence>
<evidence type="ECO:0000256" key="3">
    <source>
        <dbReference type="SAM" id="MobiDB-lite"/>
    </source>
</evidence>
<dbReference type="AlphaFoldDB" id="A0A7S4GH91"/>
<dbReference type="GO" id="GO:0016491">
    <property type="term" value="F:oxidoreductase activity"/>
    <property type="evidence" value="ECO:0007669"/>
    <property type="project" value="UniProtKB-KW"/>
</dbReference>
<dbReference type="PROSITE" id="PS00074">
    <property type="entry name" value="GLFV_DEHYDROGENASE"/>
    <property type="match status" value="1"/>
</dbReference>
<accession>A0A7S4GH91</accession>
<feature type="compositionally biased region" description="Basic and acidic residues" evidence="3">
    <location>
        <begin position="165"/>
        <end position="184"/>
    </location>
</feature>
<organism evidence="4">
    <name type="scientific">Eutreptiella gymnastica</name>
    <dbReference type="NCBI Taxonomy" id="73025"/>
    <lineage>
        <taxon>Eukaryota</taxon>
        <taxon>Discoba</taxon>
        <taxon>Euglenozoa</taxon>
        <taxon>Euglenida</taxon>
        <taxon>Spirocuta</taxon>
        <taxon>Euglenophyceae</taxon>
        <taxon>Eutreptiales</taxon>
        <taxon>Eutreptiaceae</taxon>
        <taxon>Eutreptiella</taxon>
    </lineage>
</organism>
<feature type="region of interest" description="Disordered" evidence="3">
    <location>
        <begin position="563"/>
        <end position="612"/>
    </location>
</feature>
<reference evidence="4" key="1">
    <citation type="submission" date="2021-01" db="EMBL/GenBank/DDBJ databases">
        <authorList>
            <person name="Corre E."/>
            <person name="Pelletier E."/>
            <person name="Niang G."/>
            <person name="Scheremetjew M."/>
            <person name="Finn R."/>
            <person name="Kale V."/>
            <person name="Holt S."/>
            <person name="Cochrane G."/>
            <person name="Meng A."/>
            <person name="Brown T."/>
            <person name="Cohen L."/>
        </authorList>
    </citation>
    <scope>NUCLEOTIDE SEQUENCE</scope>
    <source>
        <strain evidence="4">CCMP1594</strain>
    </source>
</reference>
<evidence type="ECO:0000256" key="1">
    <source>
        <dbReference type="ARBA" id="ARBA00006382"/>
    </source>
</evidence>
<feature type="region of interest" description="Disordered" evidence="3">
    <location>
        <begin position="134"/>
        <end position="196"/>
    </location>
</feature>
<keyword evidence="2" id="KW-0560">Oxidoreductase</keyword>
<name>A0A7S4GH91_9EUGL</name>
<feature type="region of interest" description="Disordered" evidence="3">
    <location>
        <begin position="249"/>
        <end position="312"/>
    </location>
</feature>
<dbReference type="InterPro" id="IPR033524">
    <property type="entry name" value="Glu/Leu/Phe/Val_DH_AS"/>
</dbReference>
<dbReference type="EMBL" id="HBJA01140407">
    <property type="protein sequence ID" value="CAE0836961.1"/>
    <property type="molecule type" value="Transcribed_RNA"/>
</dbReference>
<sequence length="708" mass="77903">MGSQNYMEKMILEASARFEEKFQVAKEGQNVNVAAYGGSDRTYNLRSQIQHVPQLQQDKHFMEMVAEVDKYTSPEWTLRGDVEKRLYSLLGGLLKGLLRECISSSDVAMRKINIEKCWNWYKDKRKLLLDWKMDRRGGTPSTGDGKMATTTPSRRGEDGADASEEAPRDKLDDAQSPDVSKEQVRTPAFQPPPQTVSKFKQKTFEGRVDGAVLDLNYMQQEEEQQRATNIVKKLQLYQKRNLKKSLQHRVQGYSQQGTPEKGMTPSKSFTGGAPGDLSSVSGALSASPPSPSVKVVYRDKDKPKRADLSPSHSPVLVHTLKDSVVHRHNSPPKGNPEFNEKLASVQKIWVAKRAQEAEEKLDEMEFKDTISMWSYNQSRIEEEINRRKESYQMSSQTGKTCHTILRRPNTAPELNSLSSAGNSFIDLSMASVASVDKAKPDRGLAGTPPLKKITFQDGEGTGLLSTLDSGGGKGVISLSPYDNFNPKTDNKSMRLLTPAPSSEIATPDQGNLSSMKSKGLVHTHPTALRSTSFLNSNLDVTANVNTIFAPSMLAGIGKLPAKANLDDDDDAAAAGSRPKGGDKKKQAAAAGGKDKPKPGGKKGPAKKSGPINPFMLEQIFPVLTVEQEVPSLMRMQQMQQVESIREAFAKYGMSVPTSIIEHGILTPEDRPYSECMTDLPAPEFGLVRDFTKKREKAKGGKSKGKKKG</sequence>
<feature type="compositionally biased region" description="Low complexity" evidence="3">
    <location>
        <begin position="277"/>
        <end position="287"/>
    </location>
</feature>